<dbReference type="RefSeq" id="WP_045046791.1">
    <property type="nucleotide sequence ID" value="NZ_CP114058.1"/>
</dbReference>
<organism evidence="7 8">
    <name type="scientific">Rouxiella chamberiensis</name>
    <dbReference type="NCBI Taxonomy" id="1513468"/>
    <lineage>
        <taxon>Bacteria</taxon>
        <taxon>Pseudomonadati</taxon>
        <taxon>Pseudomonadota</taxon>
        <taxon>Gammaproteobacteria</taxon>
        <taxon>Enterobacterales</taxon>
        <taxon>Yersiniaceae</taxon>
        <taxon>Rouxiella</taxon>
    </lineage>
</organism>
<dbReference type="CDD" id="cd01561">
    <property type="entry name" value="CBS_like"/>
    <property type="match status" value="1"/>
</dbReference>
<dbReference type="Pfam" id="PF00291">
    <property type="entry name" value="PALP"/>
    <property type="match status" value="1"/>
</dbReference>
<keyword evidence="8" id="KW-1185">Reference proteome</keyword>
<name>A0ABY7HU91_9GAMM</name>
<dbReference type="EMBL" id="CP114058">
    <property type="protein sequence ID" value="WAT02604.1"/>
    <property type="molecule type" value="Genomic_DNA"/>
</dbReference>
<protein>
    <recommendedName>
        <fullName evidence="3">cysteine synthase</fullName>
        <ecNumber evidence="3">2.5.1.47</ecNumber>
    </recommendedName>
</protein>
<evidence type="ECO:0000313" key="8">
    <source>
        <dbReference type="Proteomes" id="UP001164712"/>
    </source>
</evidence>
<dbReference type="Gene3D" id="3.40.50.1100">
    <property type="match status" value="2"/>
</dbReference>
<gene>
    <name evidence="7" type="ORF">O1V66_08645</name>
</gene>
<dbReference type="InterPro" id="IPR050214">
    <property type="entry name" value="Cys_Synth/Cystath_Beta-Synth"/>
</dbReference>
<evidence type="ECO:0000256" key="5">
    <source>
        <dbReference type="ARBA" id="ARBA00047931"/>
    </source>
</evidence>
<feature type="domain" description="Tryptophan synthase beta chain-like PALP" evidence="6">
    <location>
        <begin position="7"/>
        <end position="314"/>
    </location>
</feature>
<evidence type="ECO:0000259" key="6">
    <source>
        <dbReference type="Pfam" id="PF00291"/>
    </source>
</evidence>
<dbReference type="SUPFAM" id="SSF53686">
    <property type="entry name" value="Tryptophan synthase beta subunit-like PLP-dependent enzymes"/>
    <property type="match status" value="1"/>
</dbReference>
<dbReference type="InterPro" id="IPR036052">
    <property type="entry name" value="TrpB-like_PALP_sf"/>
</dbReference>
<evidence type="ECO:0000256" key="1">
    <source>
        <dbReference type="ARBA" id="ARBA00001933"/>
    </source>
</evidence>
<keyword evidence="4" id="KW-0663">Pyridoxal phosphate</keyword>
<evidence type="ECO:0000256" key="2">
    <source>
        <dbReference type="ARBA" id="ARBA00004962"/>
    </source>
</evidence>
<dbReference type="PANTHER" id="PTHR10314">
    <property type="entry name" value="CYSTATHIONINE BETA-SYNTHASE"/>
    <property type="match status" value="1"/>
</dbReference>
<evidence type="ECO:0000256" key="3">
    <source>
        <dbReference type="ARBA" id="ARBA00012681"/>
    </source>
</evidence>
<accession>A0ABY7HU91</accession>
<evidence type="ECO:0000313" key="7">
    <source>
        <dbReference type="EMBL" id="WAT02604.1"/>
    </source>
</evidence>
<dbReference type="EC" id="2.5.1.47" evidence="3"/>
<comment type="pathway">
    <text evidence="2">Amino-acid biosynthesis; L-cysteine biosynthesis; L-cysteine from L-serine: step 2/2.</text>
</comment>
<proteinExistence type="predicted"/>
<reference evidence="7" key="1">
    <citation type="submission" date="2022-12" db="EMBL/GenBank/DDBJ databases">
        <title>Complete genome sequence of an Australian strain of Rouxiella badensis DAR84756 and resolution of the R. badensis DSM100043 and R. chamberiensis DSM28324 genomes.</title>
        <authorList>
            <person name="Paul S."/>
            <person name="Anderson P.J."/>
            <person name="Maynard G."/>
            <person name="Dyall-Smith M."/>
            <person name="Kudinha T."/>
        </authorList>
    </citation>
    <scope>NUCLEOTIDE SEQUENCE</scope>
    <source>
        <strain evidence="7">DSM 28324</strain>
    </source>
</reference>
<comment type="cofactor">
    <cofactor evidence="1">
        <name>pyridoxal 5'-phosphate</name>
        <dbReference type="ChEBI" id="CHEBI:597326"/>
    </cofactor>
</comment>
<dbReference type="InterPro" id="IPR001926">
    <property type="entry name" value="TrpB-like_PALP"/>
</dbReference>
<evidence type="ECO:0000256" key="4">
    <source>
        <dbReference type="ARBA" id="ARBA00022898"/>
    </source>
</evidence>
<sequence>MTINNSITELVGSTPLLRLNRFREQYNLDVDLLAKLEYFNPNHSIKDRIALAMIEEAERTGKLKPGVTLVDTTSGNTGIGLAAIAAAKGYKFRVYLHDKLSDERFAVLSAFGAEIIPFSQVPGFDKILEESDGDFVAAAKWLADNVIRKEPNIYFTYQLENPANPRAHYHSTGPEIWQQTAGRVDIVIASVGTGGTLSGAGKYLRQLNPDVQLIAVEPGVHSIPDRDNPEAKEITGVHAFSTVTPERVPLTLDRELFDEAYAVESWQAVQVAREVAVTDGILVGESSGAVLFAAREIARRPENKGKRIVTILADSGLTYLSTGLFNPQLSVEQIKISALLKSQVPA</sequence>
<comment type="catalytic activity">
    <reaction evidence="5">
        <text>O-acetyl-L-serine + hydrogen sulfide = L-cysteine + acetate</text>
        <dbReference type="Rhea" id="RHEA:14829"/>
        <dbReference type="ChEBI" id="CHEBI:29919"/>
        <dbReference type="ChEBI" id="CHEBI:30089"/>
        <dbReference type="ChEBI" id="CHEBI:35235"/>
        <dbReference type="ChEBI" id="CHEBI:58340"/>
        <dbReference type="EC" id="2.5.1.47"/>
    </reaction>
</comment>
<dbReference type="Proteomes" id="UP001164712">
    <property type="component" value="Chromosome"/>
</dbReference>